<dbReference type="RefSeq" id="XP_007369995.1">
    <property type="nucleotide sequence ID" value="XM_007369933.1"/>
</dbReference>
<dbReference type="GeneID" id="18834559"/>
<dbReference type="EMBL" id="JH719454">
    <property type="protein sequence ID" value="EJF57266.1"/>
    <property type="molecule type" value="Genomic_DNA"/>
</dbReference>
<name>R7SMB4_DICSQ</name>
<proteinExistence type="predicted"/>
<dbReference type="HOGENOM" id="CLU_026027_0_0_1"/>
<organism evidence="2 3">
    <name type="scientific">Dichomitus squalens (strain LYAD-421)</name>
    <name type="common">Western red white-rot fungus</name>
    <dbReference type="NCBI Taxonomy" id="732165"/>
    <lineage>
        <taxon>Eukaryota</taxon>
        <taxon>Fungi</taxon>
        <taxon>Dikarya</taxon>
        <taxon>Basidiomycota</taxon>
        <taxon>Agaricomycotina</taxon>
        <taxon>Agaricomycetes</taxon>
        <taxon>Polyporales</taxon>
        <taxon>Polyporaceae</taxon>
        <taxon>Dichomitus</taxon>
    </lineage>
</organism>
<gene>
    <name evidence="2" type="ORF">DICSQDRAFT_129589</name>
</gene>
<evidence type="ECO:0000256" key="1">
    <source>
        <dbReference type="SAM" id="Coils"/>
    </source>
</evidence>
<evidence type="ECO:0000313" key="2">
    <source>
        <dbReference type="EMBL" id="EJF57266.1"/>
    </source>
</evidence>
<evidence type="ECO:0000313" key="3">
    <source>
        <dbReference type="Proteomes" id="UP000053319"/>
    </source>
</evidence>
<sequence length="705" mass="78530">MAALEDAAVKGIGDISVKIREAIRAALPTGQEQYFHVMVPGKVVDFDDYTVDKENDIILPLKVELKQAVLCDDMPTLSPIQMGPTGRSVARSYAKAISQLIPAGTTVGVDELHVLTDDQQRYKRAMMNLSTEVEGKGMTLVELYTKKQAVYTKACEQKTHAFLEALERAAKSTKSVKAAREWYDQWVEENARTWRNYVQAAYMDWVITGHKEEVEYWFSVIDQDSAMARIEQSKDTMRWAVVQDEDGGTEYQKVKLEPSHWANLAKEKMNRGTNQTRTVEWYTWEIDRLEQTIQLLLLMEEKPVQPVGDDSADSDIAARYSSAKNELSRCMKEYRTDESAYRTTCKGCRKGETLTEWDKRKGEEEVKASQSKDALNKAQSEFDDATLAKLQMDQRKAQEKLLDNISGDNGFAQKEIERYKRTIEEYTNARNALMTQTGAQSAEIEDAATDVGIPRPMPDPMAHTATDPPDYFTPITAEVMASTESTNSSTSTYSMSFGASVSWGLFSSGADFESSQAYSQAMQELASAGVKISFECMRVDITRPWMRPELFYDDELICRPETKISPGFGTLRALMDGDPVLNLSNTQIASQLALYNIFPLFPTAFMLACNVVLEISGSTAKLQSYMNSSSYGTSASVKYGPFVATKAGFSTSHTNQGSTCESTAAGCRITIKSPQIIGWISQMIPALPRIGAPNEVSATPRTYTT</sequence>
<feature type="coiled-coil region" evidence="1">
    <location>
        <begin position="409"/>
        <end position="436"/>
    </location>
</feature>
<dbReference type="AlphaFoldDB" id="R7SMB4"/>
<reference evidence="2 3" key="1">
    <citation type="journal article" date="2012" name="Science">
        <title>The Paleozoic origin of enzymatic lignin decomposition reconstructed from 31 fungal genomes.</title>
        <authorList>
            <person name="Floudas D."/>
            <person name="Binder M."/>
            <person name="Riley R."/>
            <person name="Barry K."/>
            <person name="Blanchette R.A."/>
            <person name="Henrissat B."/>
            <person name="Martinez A.T."/>
            <person name="Otillar R."/>
            <person name="Spatafora J.W."/>
            <person name="Yadav J.S."/>
            <person name="Aerts A."/>
            <person name="Benoit I."/>
            <person name="Boyd A."/>
            <person name="Carlson A."/>
            <person name="Copeland A."/>
            <person name="Coutinho P.M."/>
            <person name="de Vries R.P."/>
            <person name="Ferreira P."/>
            <person name="Findley K."/>
            <person name="Foster B."/>
            <person name="Gaskell J."/>
            <person name="Glotzer D."/>
            <person name="Gorecki P."/>
            <person name="Heitman J."/>
            <person name="Hesse C."/>
            <person name="Hori C."/>
            <person name="Igarashi K."/>
            <person name="Jurgens J.A."/>
            <person name="Kallen N."/>
            <person name="Kersten P."/>
            <person name="Kohler A."/>
            <person name="Kuees U."/>
            <person name="Kumar T.K.A."/>
            <person name="Kuo A."/>
            <person name="LaButti K."/>
            <person name="Larrondo L.F."/>
            <person name="Lindquist E."/>
            <person name="Ling A."/>
            <person name="Lombard V."/>
            <person name="Lucas S."/>
            <person name="Lundell T."/>
            <person name="Martin R."/>
            <person name="McLaughlin D.J."/>
            <person name="Morgenstern I."/>
            <person name="Morin E."/>
            <person name="Murat C."/>
            <person name="Nagy L.G."/>
            <person name="Nolan M."/>
            <person name="Ohm R.A."/>
            <person name="Patyshakuliyeva A."/>
            <person name="Rokas A."/>
            <person name="Ruiz-Duenas F.J."/>
            <person name="Sabat G."/>
            <person name="Salamov A."/>
            <person name="Samejima M."/>
            <person name="Schmutz J."/>
            <person name="Slot J.C."/>
            <person name="St John F."/>
            <person name="Stenlid J."/>
            <person name="Sun H."/>
            <person name="Sun S."/>
            <person name="Syed K."/>
            <person name="Tsang A."/>
            <person name="Wiebenga A."/>
            <person name="Young D."/>
            <person name="Pisabarro A."/>
            <person name="Eastwood D.C."/>
            <person name="Martin F."/>
            <person name="Cullen D."/>
            <person name="Grigoriev I.V."/>
            <person name="Hibbett D.S."/>
        </authorList>
    </citation>
    <scope>NUCLEOTIDE SEQUENCE [LARGE SCALE GENOMIC DNA]</scope>
    <source>
        <strain evidence="2 3">LYAD-421 SS1</strain>
    </source>
</reference>
<dbReference type="KEGG" id="dsq:DICSQDRAFT_129589"/>
<dbReference type="Proteomes" id="UP000053319">
    <property type="component" value="Unassembled WGS sequence"/>
</dbReference>
<dbReference type="OMA" id="PWLHAEL"/>
<protein>
    <submittedName>
        <fullName evidence="2">Uncharacterized protein</fullName>
    </submittedName>
</protein>
<keyword evidence="1" id="KW-0175">Coiled coil</keyword>
<accession>R7SMB4</accession>